<dbReference type="EMBL" id="JBBPFD010000012">
    <property type="protein sequence ID" value="KAK7905140.1"/>
    <property type="molecule type" value="Genomic_DNA"/>
</dbReference>
<dbReference type="InterPro" id="IPR029071">
    <property type="entry name" value="Ubiquitin-like_domsf"/>
</dbReference>
<evidence type="ECO:0000256" key="1">
    <source>
        <dbReference type="SAM" id="MobiDB-lite"/>
    </source>
</evidence>
<reference evidence="3" key="1">
    <citation type="submission" date="2024-04" db="EMBL/GenBank/DDBJ databases">
        <title>Salinicola lusitanus LLJ914,a marine bacterium isolated from the Okinawa Trough.</title>
        <authorList>
            <person name="Li J."/>
        </authorList>
    </citation>
    <scope>NUCLEOTIDE SEQUENCE [LARGE SCALE GENOMIC DNA]</scope>
</reference>
<feature type="region of interest" description="Disordered" evidence="1">
    <location>
        <begin position="1"/>
        <end position="76"/>
    </location>
</feature>
<gene>
    <name evidence="2" type="ORF">WMY93_017747</name>
</gene>
<keyword evidence="3" id="KW-1185">Reference proteome</keyword>
<feature type="compositionally biased region" description="Polar residues" evidence="1">
    <location>
        <begin position="51"/>
        <end position="60"/>
    </location>
</feature>
<evidence type="ECO:0000313" key="3">
    <source>
        <dbReference type="Proteomes" id="UP001460270"/>
    </source>
</evidence>
<organism evidence="2 3">
    <name type="scientific">Mugilogobius chulae</name>
    <name type="common">yellowstripe goby</name>
    <dbReference type="NCBI Taxonomy" id="88201"/>
    <lineage>
        <taxon>Eukaryota</taxon>
        <taxon>Metazoa</taxon>
        <taxon>Chordata</taxon>
        <taxon>Craniata</taxon>
        <taxon>Vertebrata</taxon>
        <taxon>Euteleostomi</taxon>
        <taxon>Actinopterygii</taxon>
        <taxon>Neopterygii</taxon>
        <taxon>Teleostei</taxon>
        <taxon>Neoteleostei</taxon>
        <taxon>Acanthomorphata</taxon>
        <taxon>Gobiaria</taxon>
        <taxon>Gobiiformes</taxon>
        <taxon>Gobioidei</taxon>
        <taxon>Gobiidae</taxon>
        <taxon>Gobionellinae</taxon>
        <taxon>Mugilogobius</taxon>
    </lineage>
</organism>
<dbReference type="SUPFAM" id="SSF54236">
    <property type="entry name" value="Ubiquitin-like"/>
    <property type="match status" value="1"/>
</dbReference>
<evidence type="ECO:0000313" key="2">
    <source>
        <dbReference type="EMBL" id="KAK7905140.1"/>
    </source>
</evidence>
<dbReference type="AlphaFoldDB" id="A0AAW0NZA7"/>
<sequence>MAVHLTRPKSSKGRRRSTKTINFFQNNDVSGDNPQRNHRGSRVSPGFGVNEQDTQVNRPQSRPEMRHSGLLSQDQVEQNQLGVSAPGGKSLNKRFQQRFNSSDTLLRVRTSAEATYGEKFGENATIETMEIPRRSFTDMSLTLLQCGISDKSVLCIFQPQDE</sequence>
<name>A0AAW0NZA7_9GOBI</name>
<protein>
    <submittedName>
        <fullName evidence="2">Uncharacterized protein</fullName>
    </submittedName>
</protein>
<comment type="caution">
    <text evidence="2">The sequence shown here is derived from an EMBL/GenBank/DDBJ whole genome shotgun (WGS) entry which is preliminary data.</text>
</comment>
<feature type="compositionally biased region" description="Basic residues" evidence="1">
    <location>
        <begin position="1"/>
        <end position="18"/>
    </location>
</feature>
<proteinExistence type="predicted"/>
<dbReference type="Gene3D" id="3.10.20.90">
    <property type="entry name" value="Phosphatidylinositol 3-kinase Catalytic Subunit, Chain A, domain 1"/>
    <property type="match status" value="1"/>
</dbReference>
<feature type="compositionally biased region" description="Polar residues" evidence="1">
    <location>
        <begin position="19"/>
        <end position="34"/>
    </location>
</feature>
<accession>A0AAW0NZA7</accession>
<dbReference type="Proteomes" id="UP001460270">
    <property type="component" value="Unassembled WGS sequence"/>
</dbReference>